<comment type="caution">
    <text evidence="2">The sequence shown here is derived from an EMBL/GenBank/DDBJ whole genome shotgun (WGS) entry which is preliminary data.</text>
</comment>
<keyword evidence="3" id="KW-1185">Reference proteome</keyword>
<dbReference type="eggNOG" id="ENOG502QWH3">
    <property type="taxonomic scope" value="Eukaryota"/>
</dbReference>
<organism evidence="2 3">
    <name type="scientific">Thalassiosira oceanica</name>
    <name type="common">Marine diatom</name>
    <dbReference type="NCBI Taxonomy" id="159749"/>
    <lineage>
        <taxon>Eukaryota</taxon>
        <taxon>Sar</taxon>
        <taxon>Stramenopiles</taxon>
        <taxon>Ochrophyta</taxon>
        <taxon>Bacillariophyta</taxon>
        <taxon>Coscinodiscophyceae</taxon>
        <taxon>Thalassiosirophycidae</taxon>
        <taxon>Thalassiosirales</taxon>
        <taxon>Thalassiosiraceae</taxon>
        <taxon>Thalassiosira</taxon>
    </lineage>
</organism>
<accession>K0SID3</accession>
<evidence type="ECO:0000313" key="3">
    <source>
        <dbReference type="Proteomes" id="UP000266841"/>
    </source>
</evidence>
<evidence type="ECO:0000313" key="2">
    <source>
        <dbReference type="EMBL" id="EJK64684.1"/>
    </source>
</evidence>
<feature type="region of interest" description="Disordered" evidence="1">
    <location>
        <begin position="1"/>
        <end position="64"/>
    </location>
</feature>
<dbReference type="Proteomes" id="UP000266841">
    <property type="component" value="Unassembled WGS sequence"/>
</dbReference>
<sequence length="190" mass="21621">MDDDDTTPARRYSTFPDGEHRDGGGTEEAGAPVVSRRRGARPRDGLPGHPLPPPSPAPLDPRLAAPQSQTNMMSLLRPGTQAKYVRLAEEHDDLGWTNFIEGRISRKFFEIKLQFYVKKRFRKSAGKWASGLIEILIGLIHSQWLYRNSQIHYASHYGGETRREYDEIMRTISHLVADTDPEDLLPEDRI</sequence>
<reference evidence="2 3" key="1">
    <citation type="journal article" date="2012" name="Genome Biol.">
        <title>Genome and low-iron response of an oceanic diatom adapted to chronic iron limitation.</title>
        <authorList>
            <person name="Lommer M."/>
            <person name="Specht M."/>
            <person name="Roy A.S."/>
            <person name="Kraemer L."/>
            <person name="Andreson R."/>
            <person name="Gutowska M.A."/>
            <person name="Wolf J."/>
            <person name="Bergner S.V."/>
            <person name="Schilhabel M.B."/>
            <person name="Klostermeier U.C."/>
            <person name="Beiko R.G."/>
            <person name="Rosenstiel P."/>
            <person name="Hippler M."/>
            <person name="Laroche J."/>
        </authorList>
    </citation>
    <scope>NUCLEOTIDE SEQUENCE [LARGE SCALE GENOMIC DNA]</scope>
    <source>
        <strain evidence="2 3">CCMP1005</strain>
    </source>
</reference>
<dbReference type="EMBL" id="AGNL01016986">
    <property type="protein sequence ID" value="EJK64684.1"/>
    <property type="molecule type" value="Genomic_DNA"/>
</dbReference>
<dbReference type="AlphaFoldDB" id="K0SID3"/>
<evidence type="ECO:0000256" key="1">
    <source>
        <dbReference type="SAM" id="MobiDB-lite"/>
    </source>
</evidence>
<protein>
    <submittedName>
        <fullName evidence="2">Uncharacterized protein</fullName>
    </submittedName>
</protein>
<feature type="compositionally biased region" description="Pro residues" evidence="1">
    <location>
        <begin position="49"/>
        <end position="59"/>
    </location>
</feature>
<name>K0SID3_THAOC</name>
<proteinExistence type="predicted"/>
<gene>
    <name evidence="2" type="ORF">THAOC_14557</name>
</gene>